<dbReference type="PANTHER" id="PTHR43132:SF2">
    <property type="entry name" value="ARSENICAL RESISTANCE OPERON REPRESSOR ARSR-RELATED"/>
    <property type="match status" value="1"/>
</dbReference>
<dbReference type="eggNOG" id="COG0640">
    <property type="taxonomic scope" value="Bacteria"/>
</dbReference>
<evidence type="ECO:0000256" key="3">
    <source>
        <dbReference type="ARBA" id="ARBA00023163"/>
    </source>
</evidence>
<evidence type="ECO:0000256" key="1">
    <source>
        <dbReference type="ARBA" id="ARBA00023015"/>
    </source>
</evidence>
<dbReference type="InterPro" id="IPR011991">
    <property type="entry name" value="ArsR-like_HTH"/>
</dbReference>
<keyword evidence="3" id="KW-0804">Transcription</keyword>
<dbReference type="Proteomes" id="UP000001844">
    <property type="component" value="Chromosome"/>
</dbReference>
<dbReference type="NCBIfam" id="NF033788">
    <property type="entry name" value="HTH_metalloreg"/>
    <property type="match status" value="1"/>
</dbReference>
<dbReference type="STRING" id="472759.Nhal_3364"/>
<dbReference type="SUPFAM" id="SSF46785">
    <property type="entry name" value="Winged helix' DNA-binding domain"/>
    <property type="match status" value="1"/>
</dbReference>
<reference evidence="6" key="1">
    <citation type="submission" date="2010-04" db="EMBL/GenBank/DDBJ databases">
        <title>Complete genome sequence of Nitrosococcus halophilus Nc4, a salt-adapted, aerobic obligate ammonia-oxidizing sulfur purple bacterium.</title>
        <authorList>
            <consortium name="US DOE Joint Genome Institute"/>
            <person name="Campbell M.A."/>
            <person name="Malfatti S.A."/>
            <person name="Chain P.S.G."/>
            <person name="Heidelberg J.F."/>
            <person name="Ward B.B."/>
            <person name="Klotz M.G."/>
        </authorList>
    </citation>
    <scope>NUCLEOTIDE SEQUENCE [LARGE SCALE GENOMIC DNA]</scope>
    <source>
        <strain evidence="6">Nc4</strain>
    </source>
</reference>
<dbReference type="InterPro" id="IPR036388">
    <property type="entry name" value="WH-like_DNA-bd_sf"/>
</dbReference>
<dbReference type="KEGG" id="nhl:Nhal_3364"/>
<evidence type="ECO:0000256" key="2">
    <source>
        <dbReference type="ARBA" id="ARBA00023125"/>
    </source>
</evidence>
<dbReference type="EMBL" id="CP001798">
    <property type="protein sequence ID" value="ADE16399.1"/>
    <property type="molecule type" value="Genomic_DNA"/>
</dbReference>
<evidence type="ECO:0000313" key="6">
    <source>
        <dbReference type="Proteomes" id="UP000001844"/>
    </source>
</evidence>
<dbReference type="InterPro" id="IPR051011">
    <property type="entry name" value="Metal_resp_trans_reg"/>
</dbReference>
<dbReference type="CDD" id="cd00090">
    <property type="entry name" value="HTH_ARSR"/>
    <property type="match status" value="1"/>
</dbReference>
<dbReference type="RefSeq" id="WP_013034248.1">
    <property type="nucleotide sequence ID" value="NC_013960.1"/>
</dbReference>
<dbReference type="HOGENOM" id="CLU_097806_2_0_6"/>
<dbReference type="OrthoDB" id="5297460at2"/>
<keyword evidence="6" id="KW-1185">Reference proteome</keyword>
<evidence type="ECO:0000313" key="5">
    <source>
        <dbReference type="EMBL" id="ADE16399.1"/>
    </source>
</evidence>
<dbReference type="Pfam" id="PF12840">
    <property type="entry name" value="HTH_20"/>
    <property type="match status" value="1"/>
</dbReference>
<dbReference type="PRINTS" id="PR00778">
    <property type="entry name" value="HTHARSR"/>
</dbReference>
<dbReference type="PANTHER" id="PTHR43132">
    <property type="entry name" value="ARSENICAL RESISTANCE OPERON REPRESSOR ARSR-RELATED"/>
    <property type="match status" value="1"/>
</dbReference>
<name>D5C0S6_NITHN</name>
<evidence type="ECO:0000259" key="4">
    <source>
        <dbReference type="PROSITE" id="PS50987"/>
    </source>
</evidence>
<dbReference type="SMART" id="SM00418">
    <property type="entry name" value="HTH_ARSR"/>
    <property type="match status" value="1"/>
</dbReference>
<dbReference type="GO" id="GO:0003677">
    <property type="term" value="F:DNA binding"/>
    <property type="evidence" value="ECO:0007669"/>
    <property type="project" value="UniProtKB-KW"/>
</dbReference>
<organism evidence="5 6">
    <name type="scientific">Nitrosococcus halophilus (strain Nc4)</name>
    <dbReference type="NCBI Taxonomy" id="472759"/>
    <lineage>
        <taxon>Bacteria</taxon>
        <taxon>Pseudomonadati</taxon>
        <taxon>Pseudomonadota</taxon>
        <taxon>Gammaproteobacteria</taxon>
        <taxon>Chromatiales</taxon>
        <taxon>Chromatiaceae</taxon>
        <taxon>Nitrosococcus</taxon>
    </lineage>
</organism>
<dbReference type="InterPro" id="IPR036390">
    <property type="entry name" value="WH_DNA-bd_sf"/>
</dbReference>
<gene>
    <name evidence="5" type="ordered locus">Nhal_3364</name>
</gene>
<accession>D5C0S6</accession>
<sequence>MDTNTAIKALAALAQETRLKAFKMLVEAGPKGLPAGLMSERLEVPHNTLSFHLSHLSNAGVIQSRKEGRSVIYSANFQFTRDLIRFMVENCCQADSVSCRVDAQGAKEIIEFFTEKECCG</sequence>
<proteinExistence type="predicted"/>
<protein>
    <submittedName>
        <fullName evidence="5">Regulatory protein ArsR</fullName>
    </submittedName>
</protein>
<dbReference type="GO" id="GO:0003700">
    <property type="term" value="F:DNA-binding transcription factor activity"/>
    <property type="evidence" value="ECO:0007669"/>
    <property type="project" value="InterPro"/>
</dbReference>
<dbReference type="Gene3D" id="1.10.10.10">
    <property type="entry name" value="Winged helix-like DNA-binding domain superfamily/Winged helix DNA-binding domain"/>
    <property type="match status" value="1"/>
</dbReference>
<keyword evidence="1" id="KW-0805">Transcription regulation</keyword>
<keyword evidence="2" id="KW-0238">DNA-binding</keyword>
<feature type="domain" description="HTH arsR-type" evidence="4">
    <location>
        <begin position="1"/>
        <end position="95"/>
    </location>
</feature>
<dbReference type="PROSITE" id="PS50987">
    <property type="entry name" value="HTH_ARSR_2"/>
    <property type="match status" value="1"/>
</dbReference>
<dbReference type="InterPro" id="IPR001845">
    <property type="entry name" value="HTH_ArsR_DNA-bd_dom"/>
</dbReference>
<dbReference type="AlphaFoldDB" id="D5C0S6"/>